<dbReference type="PROSITE" id="PS51257">
    <property type="entry name" value="PROKAR_LIPOPROTEIN"/>
    <property type="match status" value="1"/>
</dbReference>
<dbReference type="SUPFAM" id="SSF52743">
    <property type="entry name" value="Subtilisin-like"/>
    <property type="match status" value="1"/>
</dbReference>
<proteinExistence type="predicted"/>
<protein>
    <submittedName>
        <fullName evidence="7">Autotransporter domain-containing protein</fullName>
    </submittedName>
</protein>
<evidence type="ECO:0000256" key="1">
    <source>
        <dbReference type="ARBA" id="ARBA00022670"/>
    </source>
</evidence>
<reference evidence="8" key="1">
    <citation type="journal article" date="2019" name="Int. J. Syst. Evol. Microbiol.">
        <title>The Global Catalogue of Microorganisms (GCM) 10K type strain sequencing project: providing services to taxonomists for standard genome sequencing and annotation.</title>
        <authorList>
            <consortium name="The Broad Institute Genomics Platform"/>
            <consortium name="The Broad Institute Genome Sequencing Center for Infectious Disease"/>
            <person name="Wu L."/>
            <person name="Ma J."/>
        </authorList>
    </citation>
    <scope>NUCLEOTIDE SEQUENCE [LARGE SCALE GENOMIC DNA]</scope>
    <source>
        <strain evidence="8">CCM 7950</strain>
    </source>
</reference>
<keyword evidence="4" id="KW-0720">Serine protease</keyword>
<dbReference type="InterPro" id="IPR036709">
    <property type="entry name" value="Autotransporte_beta_dom_sf"/>
</dbReference>
<organism evidence="7 8">
    <name type="scientific">Pasteurella oralis</name>
    <dbReference type="NCBI Taxonomy" id="1071947"/>
    <lineage>
        <taxon>Bacteria</taxon>
        <taxon>Pseudomonadati</taxon>
        <taxon>Pseudomonadota</taxon>
        <taxon>Gammaproteobacteria</taxon>
        <taxon>Pasteurellales</taxon>
        <taxon>Pasteurellaceae</taxon>
        <taxon>Pasteurella</taxon>
    </lineage>
</organism>
<name>A0ABW4NTY0_9PAST</name>
<feature type="domain" description="Autotransporter" evidence="6">
    <location>
        <begin position="814"/>
        <end position="1082"/>
    </location>
</feature>
<keyword evidence="1" id="KW-0645">Protease</keyword>
<evidence type="ECO:0000256" key="2">
    <source>
        <dbReference type="ARBA" id="ARBA00022729"/>
    </source>
</evidence>
<keyword evidence="8" id="KW-1185">Reference proteome</keyword>
<dbReference type="EMBL" id="JBHUFP010000004">
    <property type="protein sequence ID" value="MFD1805401.1"/>
    <property type="molecule type" value="Genomic_DNA"/>
</dbReference>
<dbReference type="InterPro" id="IPR013425">
    <property type="entry name" value="Autotrns_rpt"/>
</dbReference>
<dbReference type="InterPro" id="IPR036852">
    <property type="entry name" value="Peptidase_S8/S53_dom_sf"/>
</dbReference>
<sequence length="1082" mass="119380">MKQKYQKIIIPTLSLFFASCGGGSGGESTPPPINHHDSSTNDHSSLPNVDQSENTDLGHMPDSETTPNLDLDTESNSNVAPTPNLDLPLPPMDKNNENPHLHNPPPSSTPDLPINPDPPKLSENDPQTSLPTPNNKDEQSNSATHNIHSSGTLSLIKDMQYIDDENLVRDIAVIDTSYYLSDSFKDENGKLRLQTNNQNPAINLTPYSHGTMVAAVINRYNKTAIIDAYSAYQDTNEIFWVRSYHYDTAHNKGVRIFNNSYGADALAHEYPIKPIGNIVKYAKEDSIFVWAAGNENQNHGTPQSVYPMIDDDARNGWISVAEADYSQGAKSTIERKRYGRTGASNYIGENAKNWGIAAQGTYRFLLKVKESDSYKNVPTTGTSFAAPRVTAAAANIWTKFPWMDHHLVVVSILSTADKPGTFLKGQDGECQNENMRECGEPTTNPEAKFGWGLLNERRALKGPALFDKRLLTNKDAKLLNDDKFEKNINISGKNSSKDLLVVNFDFRHYQDKEKLTWSNDIKGDAGILKQGSGTLYLNGKNQYQGKTIVDGGVLGIGHSLTSEVIINQGGTLLAEFDTKKYNNQNQKVVLGKNENTQHYTVKNNGSLSVYGEGLTINGNYIGNANSRIIIDIDKSKLEVTGTMDLGGSSKIVADVKEIASLTSNPNGIPSQNEKERTIISAQSISNHQNITYAKTNRINNYIDISQFYVKENKEINVKYKRNSTAYVLETINYTPKSAIQTASNIDKVLDTLASSDKYHPFSPAAASLLQVDKAQLPAIIDSLSGEIYASSQQAIINQNLVTNQALSQRVMSVNDSTKNGFWLDGIYAHSKIHQKGYASANAKTTGSQIGFDNKISETLTLGLALNQSTTNTEFNHEAGKSKTKSTTASLYGAYHINNFYLATIAGFNYATNNVNRVVIDKQVESKFNSKIYNFYTELGTNVYFAKTKINPFIANAFHTINRGSFKENVAFGIDAKAKTYHMNSVILGMRTKMTFDKLTLNTSFSHAYTPKHNDFGFDAKFTGFTDTIHIHGVAQSKHISWFGLGASYALRDGLSLQVGYNLSTQGSKKDNELINLGATYQF</sequence>
<dbReference type="Proteomes" id="UP001597420">
    <property type="component" value="Unassembled WGS sequence"/>
</dbReference>
<dbReference type="SUPFAM" id="SSF51126">
    <property type="entry name" value="Pectin lyase-like"/>
    <property type="match status" value="1"/>
</dbReference>
<dbReference type="Gene3D" id="2.40.128.130">
    <property type="entry name" value="Autotransporter beta-domain"/>
    <property type="match status" value="1"/>
</dbReference>
<keyword evidence="3" id="KW-0378">Hydrolase</keyword>
<dbReference type="InterPro" id="IPR011050">
    <property type="entry name" value="Pectin_lyase_fold/virulence"/>
</dbReference>
<evidence type="ECO:0000256" key="4">
    <source>
        <dbReference type="ARBA" id="ARBA00022825"/>
    </source>
</evidence>
<dbReference type="Pfam" id="PF00082">
    <property type="entry name" value="Peptidase_S8"/>
    <property type="match status" value="1"/>
</dbReference>
<evidence type="ECO:0000256" key="5">
    <source>
        <dbReference type="SAM" id="MobiDB-lite"/>
    </source>
</evidence>
<dbReference type="NCBIfam" id="TIGR02601">
    <property type="entry name" value="autotrns_rpt"/>
    <property type="match status" value="1"/>
</dbReference>
<feature type="compositionally biased region" description="Polar residues" evidence="5">
    <location>
        <begin position="63"/>
        <end position="81"/>
    </location>
</feature>
<dbReference type="SUPFAM" id="SSF103515">
    <property type="entry name" value="Autotransporter"/>
    <property type="match status" value="1"/>
</dbReference>
<dbReference type="PROSITE" id="PS51208">
    <property type="entry name" value="AUTOTRANSPORTER"/>
    <property type="match status" value="1"/>
</dbReference>
<feature type="compositionally biased region" description="Pro residues" evidence="5">
    <location>
        <begin position="102"/>
        <end position="119"/>
    </location>
</feature>
<dbReference type="InterPro" id="IPR000209">
    <property type="entry name" value="Peptidase_S8/S53_dom"/>
</dbReference>
<comment type="caution">
    <text evidence="7">The sequence shown here is derived from an EMBL/GenBank/DDBJ whole genome shotgun (WGS) entry which is preliminary data.</text>
</comment>
<evidence type="ECO:0000256" key="3">
    <source>
        <dbReference type="ARBA" id="ARBA00022801"/>
    </source>
</evidence>
<gene>
    <name evidence="7" type="ORF">ACFSAV_03285</name>
</gene>
<evidence type="ECO:0000259" key="6">
    <source>
        <dbReference type="PROSITE" id="PS51208"/>
    </source>
</evidence>
<evidence type="ECO:0000313" key="8">
    <source>
        <dbReference type="Proteomes" id="UP001597420"/>
    </source>
</evidence>
<accession>A0ABW4NTY0</accession>
<dbReference type="RefSeq" id="WP_379096141.1">
    <property type="nucleotide sequence ID" value="NZ_JBHUFP010000004.1"/>
</dbReference>
<feature type="region of interest" description="Disordered" evidence="5">
    <location>
        <begin position="23"/>
        <end position="148"/>
    </location>
</feature>
<dbReference type="PROSITE" id="PS00138">
    <property type="entry name" value="SUBTILASE_SER"/>
    <property type="match status" value="1"/>
</dbReference>
<feature type="compositionally biased region" description="Polar residues" evidence="5">
    <location>
        <begin position="124"/>
        <end position="148"/>
    </location>
</feature>
<dbReference type="InterPro" id="IPR005546">
    <property type="entry name" value="Autotransporte_beta"/>
</dbReference>
<feature type="compositionally biased region" description="Polar residues" evidence="5">
    <location>
        <begin position="46"/>
        <end position="55"/>
    </location>
</feature>
<dbReference type="Pfam" id="PF03797">
    <property type="entry name" value="Autotransporter"/>
    <property type="match status" value="1"/>
</dbReference>
<dbReference type="Gene3D" id="3.40.50.200">
    <property type="entry name" value="Peptidase S8/S53 domain"/>
    <property type="match status" value="1"/>
</dbReference>
<evidence type="ECO:0000313" key="7">
    <source>
        <dbReference type="EMBL" id="MFD1805401.1"/>
    </source>
</evidence>
<dbReference type="InterPro" id="IPR023828">
    <property type="entry name" value="Peptidase_S8_Ser-AS"/>
</dbReference>
<keyword evidence="2" id="KW-0732">Signal</keyword>
<dbReference type="SMART" id="SM00869">
    <property type="entry name" value="Autotransporter"/>
    <property type="match status" value="1"/>
</dbReference>
<dbReference type="Pfam" id="PF12951">
    <property type="entry name" value="PATR"/>
    <property type="match status" value="1"/>
</dbReference>